<keyword evidence="3" id="KW-1185">Reference proteome</keyword>
<evidence type="ECO:0000313" key="2">
    <source>
        <dbReference type="EMBL" id="APG28079.1"/>
    </source>
</evidence>
<name>A0A1L3GQ60_9BACT</name>
<organism evidence="2 3">
    <name type="scientific">Syntrophotalea acetylenivorans</name>
    <dbReference type="NCBI Taxonomy" id="1842532"/>
    <lineage>
        <taxon>Bacteria</taxon>
        <taxon>Pseudomonadati</taxon>
        <taxon>Thermodesulfobacteriota</taxon>
        <taxon>Desulfuromonadia</taxon>
        <taxon>Desulfuromonadales</taxon>
        <taxon>Syntrophotaleaceae</taxon>
        <taxon>Syntrophotalea</taxon>
    </lineage>
</organism>
<reference evidence="2 3" key="1">
    <citation type="journal article" date="2017" name="Genome Announc.">
        <title>Complete Genome Sequences of Two Acetylene-Fermenting Pelobacter acetylenicus Strains.</title>
        <authorList>
            <person name="Sutton J.M."/>
            <person name="Baesman S.M."/>
            <person name="Fierst J.L."/>
            <person name="Poret-Peterson A.T."/>
            <person name="Oremland R.S."/>
            <person name="Dunlap D.S."/>
            <person name="Akob D.M."/>
        </authorList>
    </citation>
    <scope>NUCLEOTIDE SEQUENCE [LARGE SCALE GENOMIC DNA]</scope>
    <source>
        <strain evidence="2 3">SFB93</strain>
    </source>
</reference>
<feature type="domain" description="4-vinyl reductase 4VR" evidence="1">
    <location>
        <begin position="105"/>
        <end position="170"/>
    </location>
</feature>
<gene>
    <name evidence="2" type="ORF">A7E78_09650</name>
</gene>
<proteinExistence type="predicted"/>
<dbReference type="RefSeq" id="WP_072284039.1">
    <property type="nucleotide sequence ID" value="NZ_CP015519.1"/>
</dbReference>
<evidence type="ECO:0000313" key="3">
    <source>
        <dbReference type="Proteomes" id="UP000182517"/>
    </source>
</evidence>
<dbReference type="InterPro" id="IPR004096">
    <property type="entry name" value="V4R"/>
</dbReference>
<dbReference type="KEGG" id="pef:A7E78_09650"/>
<dbReference type="Gene3D" id="3.30.1380.20">
    <property type="entry name" value="Trafficking protein particle complex subunit 3"/>
    <property type="match status" value="1"/>
</dbReference>
<dbReference type="SUPFAM" id="SSF111126">
    <property type="entry name" value="Ligand-binding domain in the NO signalling and Golgi transport"/>
    <property type="match status" value="1"/>
</dbReference>
<dbReference type="STRING" id="1842532.A7E78_09650"/>
<dbReference type="AlphaFoldDB" id="A0A1L3GQ60"/>
<accession>A0A1L3GQ60</accession>
<dbReference type="SMART" id="SM00989">
    <property type="entry name" value="V4R"/>
    <property type="match status" value="1"/>
</dbReference>
<evidence type="ECO:0000259" key="1">
    <source>
        <dbReference type="SMART" id="SM00989"/>
    </source>
</evidence>
<dbReference type="OrthoDB" id="564653at2"/>
<dbReference type="InterPro" id="IPR024096">
    <property type="entry name" value="NO_sig/Golgi_transp_ligand-bd"/>
</dbReference>
<protein>
    <recommendedName>
        <fullName evidence="1">4-vinyl reductase 4VR domain-containing protein</fullName>
    </recommendedName>
</protein>
<dbReference type="EMBL" id="CP015519">
    <property type="protein sequence ID" value="APG28079.1"/>
    <property type="molecule type" value="Genomic_DNA"/>
</dbReference>
<sequence length="171" mass="19236">MALKTEFTMNNETNRRALNGHEVVMHSHHYLALITKLVEDLEDLGGPQILCEVVEENMRNILNDYFQENSLSSAEERYRAGEDYFSTFGLGKMHITGDEKGGEVRLTSSHIDEGWTMKWGPHSKPVNHLTRGFISAIFSAAFNKPPKSYAIDETASIVTGEQESKFIVTAL</sequence>
<dbReference type="Proteomes" id="UP000182517">
    <property type="component" value="Chromosome"/>
</dbReference>